<dbReference type="PANTHER" id="PTHR22993">
    <property type="entry name" value="FORMAMIDOPYRIMIDINE-DNA GLYCOSYLASE"/>
    <property type="match status" value="1"/>
</dbReference>
<feature type="active site" description="Proton donor; for delta-elimination activity" evidence="15">
    <location>
        <position position="263"/>
    </location>
</feature>
<comment type="caution">
    <text evidence="15">Lacks conserved residue(s) required for the propagation of feature annotation.</text>
</comment>
<dbReference type="GO" id="GO:0034039">
    <property type="term" value="F:8-oxo-7,8-dihydroguanine DNA N-glycosylase activity"/>
    <property type="evidence" value="ECO:0007669"/>
    <property type="project" value="TreeGrafter"/>
</dbReference>
<evidence type="ECO:0000256" key="13">
    <source>
        <dbReference type="ARBA" id="ARBA00023295"/>
    </source>
</evidence>
<evidence type="ECO:0000259" key="16">
    <source>
        <dbReference type="PROSITE" id="PS51066"/>
    </source>
</evidence>
<dbReference type="Gene3D" id="1.10.8.50">
    <property type="match status" value="1"/>
</dbReference>
<reference evidence="18 19" key="1">
    <citation type="submission" date="2023-04" db="EMBL/GenBank/DDBJ databases">
        <authorList>
            <person name="Hsu D."/>
        </authorList>
    </citation>
    <scope>NUCLEOTIDE SEQUENCE [LARGE SCALE GENOMIC DNA]</scope>
    <source>
        <strain evidence="18 19">MK1</strain>
    </source>
</reference>
<feature type="active site" description="Schiff-base intermediate with DNA" evidence="15">
    <location>
        <position position="2"/>
    </location>
</feature>
<keyword evidence="11 15" id="KW-0456">Lyase</keyword>
<evidence type="ECO:0000256" key="6">
    <source>
        <dbReference type="ARBA" id="ARBA00022771"/>
    </source>
</evidence>
<evidence type="ECO:0000256" key="15">
    <source>
        <dbReference type="HAMAP-Rule" id="MF_00103"/>
    </source>
</evidence>
<dbReference type="EC" id="4.2.99.18" evidence="15"/>
<evidence type="ECO:0000256" key="3">
    <source>
        <dbReference type="ARBA" id="ARBA00011245"/>
    </source>
</evidence>
<dbReference type="NCBIfam" id="TIGR00577">
    <property type="entry name" value="fpg"/>
    <property type="match status" value="1"/>
</dbReference>
<evidence type="ECO:0000256" key="5">
    <source>
        <dbReference type="ARBA" id="ARBA00022763"/>
    </source>
</evidence>
<feature type="binding site" evidence="15">
    <location>
        <position position="92"/>
    </location>
    <ligand>
        <name>DNA</name>
        <dbReference type="ChEBI" id="CHEBI:16991"/>
    </ligand>
</feature>
<sequence length="273" mass="30753">MPELPEVETVRRSLEPRLLGRSIKQAYIYLPRIIKKPDAESFTRLLAGRTVETVDRRGKYLLIRLAGDYTWVVHLRMTGQLVYSEIKSEHKHLRLTFELDDGNWLNFIDMRTFGSMYLLSDDRLDEINGLKTMGPEPLEDDFIMADFYQRLQGSSRAVKNLLLDQTVVAGLGNIYVDEALFLAGIHPSRGGSSLTEEEAAKLFQAIKEVLQKGIENRGTTFRDYVDGAGAKGKNQHTLNVYGRGGESCSLCGTKLVKFRLGGRGTVFCPDCQK</sequence>
<dbReference type="InterPro" id="IPR035937">
    <property type="entry name" value="FPG_N"/>
</dbReference>
<evidence type="ECO:0000256" key="14">
    <source>
        <dbReference type="ARBA" id="ARBA00044632"/>
    </source>
</evidence>
<dbReference type="InterPro" id="IPR012319">
    <property type="entry name" value="FPG_cat"/>
</dbReference>
<comment type="similarity">
    <text evidence="2 15">Belongs to the FPG family.</text>
</comment>
<dbReference type="InterPro" id="IPR020629">
    <property type="entry name" value="FPG_Glyclase"/>
</dbReference>
<dbReference type="InterPro" id="IPR015887">
    <property type="entry name" value="DNA_glyclase_Znf_dom_DNA_BS"/>
</dbReference>
<dbReference type="SUPFAM" id="SSF46946">
    <property type="entry name" value="S13-like H2TH domain"/>
    <property type="match status" value="1"/>
</dbReference>
<dbReference type="FunFam" id="1.10.8.50:FF:000003">
    <property type="entry name" value="Formamidopyrimidine-DNA glycosylase"/>
    <property type="match status" value="1"/>
</dbReference>
<dbReference type="InterPro" id="IPR000214">
    <property type="entry name" value="Znf_DNA_glyclase/AP_lyase"/>
</dbReference>
<dbReference type="Pfam" id="PF06831">
    <property type="entry name" value="H2TH"/>
    <property type="match status" value="1"/>
</dbReference>
<evidence type="ECO:0000259" key="17">
    <source>
        <dbReference type="PROSITE" id="PS51068"/>
    </source>
</evidence>
<keyword evidence="19" id="KW-1185">Reference proteome</keyword>
<keyword evidence="13 15" id="KW-0326">Glycosidase</keyword>
<evidence type="ECO:0000256" key="12">
    <source>
        <dbReference type="ARBA" id="ARBA00023268"/>
    </source>
</evidence>
<keyword evidence="8 15" id="KW-0862">Zinc</keyword>
<keyword evidence="7 15" id="KW-0378">Hydrolase</keyword>
<name>A0AAU0UK39_9FIRM</name>
<evidence type="ECO:0000256" key="1">
    <source>
        <dbReference type="ARBA" id="ARBA00001668"/>
    </source>
</evidence>
<dbReference type="EMBL" id="CP121694">
    <property type="protein sequence ID" value="WRO21698.1"/>
    <property type="molecule type" value="Genomic_DNA"/>
</dbReference>
<dbReference type="InterPro" id="IPR010663">
    <property type="entry name" value="Znf_FPG/IleRS"/>
</dbReference>
<dbReference type="Pfam" id="PF01149">
    <property type="entry name" value="Fapy_DNA_glyco"/>
    <property type="match status" value="1"/>
</dbReference>
<dbReference type="SUPFAM" id="SSF81624">
    <property type="entry name" value="N-terminal domain of MutM-like DNA repair proteins"/>
    <property type="match status" value="1"/>
</dbReference>
<dbReference type="PROSITE" id="PS51068">
    <property type="entry name" value="FPG_CAT"/>
    <property type="match status" value="1"/>
</dbReference>
<keyword evidence="4 15" id="KW-0479">Metal-binding</keyword>
<comment type="catalytic activity">
    <reaction evidence="1 15">
        <text>Hydrolysis of DNA containing ring-opened 7-methylguanine residues, releasing 2,6-diamino-4-hydroxy-5-(N-methyl)formamidopyrimidine.</text>
        <dbReference type="EC" id="3.2.2.23"/>
    </reaction>
</comment>
<feature type="active site" description="Proton donor" evidence="15">
    <location>
        <position position="3"/>
    </location>
</feature>
<comment type="cofactor">
    <cofactor evidence="15">
        <name>Zn(2+)</name>
        <dbReference type="ChEBI" id="CHEBI:29105"/>
    </cofactor>
    <text evidence="15">Binds 1 zinc ion per subunit.</text>
</comment>
<feature type="domain" description="FPG-type" evidence="16">
    <location>
        <begin position="239"/>
        <end position="273"/>
    </location>
</feature>
<dbReference type="GO" id="GO:0006284">
    <property type="term" value="P:base-excision repair"/>
    <property type="evidence" value="ECO:0007669"/>
    <property type="project" value="InterPro"/>
</dbReference>
<feature type="domain" description="Formamidopyrimidine-DNA glycosylase catalytic" evidence="17">
    <location>
        <begin position="2"/>
        <end position="114"/>
    </location>
</feature>
<comment type="subunit">
    <text evidence="3 15">Monomer.</text>
</comment>
<keyword evidence="9 15" id="KW-0238">DNA-binding</keyword>
<keyword evidence="6 15" id="KW-0863">Zinc-finger</keyword>
<evidence type="ECO:0000256" key="11">
    <source>
        <dbReference type="ARBA" id="ARBA00023239"/>
    </source>
</evidence>
<evidence type="ECO:0000313" key="19">
    <source>
        <dbReference type="Proteomes" id="UP001329915"/>
    </source>
</evidence>
<dbReference type="SMART" id="SM01232">
    <property type="entry name" value="H2TH"/>
    <property type="match status" value="1"/>
</dbReference>
<evidence type="ECO:0000256" key="7">
    <source>
        <dbReference type="ARBA" id="ARBA00022801"/>
    </source>
</evidence>
<dbReference type="CDD" id="cd08966">
    <property type="entry name" value="EcFpg-like_N"/>
    <property type="match status" value="1"/>
</dbReference>
<dbReference type="RefSeq" id="WP_366924529.1">
    <property type="nucleotide sequence ID" value="NZ_CP121694.1"/>
</dbReference>
<dbReference type="KEGG" id="dbc:MFMK1_001509"/>
<dbReference type="InterPro" id="IPR015886">
    <property type="entry name" value="H2TH_FPG"/>
</dbReference>
<evidence type="ECO:0000256" key="10">
    <source>
        <dbReference type="ARBA" id="ARBA00023204"/>
    </source>
</evidence>
<dbReference type="SMART" id="SM00898">
    <property type="entry name" value="Fapy_DNA_glyco"/>
    <property type="match status" value="1"/>
</dbReference>
<dbReference type="GO" id="GO:0003690">
    <property type="term" value="F:double-stranded DNA binding"/>
    <property type="evidence" value="ECO:0007669"/>
    <property type="project" value="UniProtKB-ARBA"/>
</dbReference>
<dbReference type="Pfam" id="PF06827">
    <property type="entry name" value="zf-FPG_IleRS"/>
    <property type="match status" value="1"/>
</dbReference>
<evidence type="ECO:0000256" key="8">
    <source>
        <dbReference type="ARBA" id="ARBA00022833"/>
    </source>
</evidence>
<dbReference type="GO" id="GO:0140078">
    <property type="term" value="F:class I DNA-(apurinic or apyrimidinic site) endonuclease activity"/>
    <property type="evidence" value="ECO:0007669"/>
    <property type="project" value="UniProtKB-EC"/>
</dbReference>
<organism evidence="18 19">
    <name type="scientific">Metallumcola ferriviriculae</name>
    <dbReference type="NCBI Taxonomy" id="3039180"/>
    <lineage>
        <taxon>Bacteria</taxon>
        <taxon>Bacillati</taxon>
        <taxon>Bacillota</taxon>
        <taxon>Clostridia</taxon>
        <taxon>Neomoorellales</taxon>
        <taxon>Desulfitibacteraceae</taxon>
        <taxon>Metallumcola</taxon>
    </lineage>
</organism>
<dbReference type="AlphaFoldDB" id="A0AAU0UK39"/>
<evidence type="ECO:0000256" key="2">
    <source>
        <dbReference type="ARBA" id="ARBA00009409"/>
    </source>
</evidence>
<dbReference type="GO" id="GO:0003684">
    <property type="term" value="F:damaged DNA binding"/>
    <property type="evidence" value="ECO:0007669"/>
    <property type="project" value="InterPro"/>
</dbReference>
<gene>
    <name evidence="15 18" type="primary">mutM</name>
    <name evidence="15" type="synonym">fpg</name>
    <name evidence="18" type="ORF">MFMK1_001509</name>
</gene>
<dbReference type="NCBIfam" id="NF002211">
    <property type="entry name" value="PRK01103.1"/>
    <property type="match status" value="1"/>
</dbReference>
<dbReference type="EC" id="3.2.2.23" evidence="15"/>
<protein>
    <recommendedName>
        <fullName evidence="15">Formamidopyrimidine-DNA glycosylase</fullName>
        <shortName evidence="15">Fapy-DNA glycosylase</shortName>
        <ecNumber evidence="15">3.2.2.23</ecNumber>
    </recommendedName>
    <alternativeName>
        <fullName evidence="15">DNA-(apurinic or apyrimidinic site) lyase MutM</fullName>
        <shortName evidence="15">AP lyase MutM</shortName>
        <ecNumber evidence="15">4.2.99.18</ecNumber>
    </alternativeName>
</protein>
<evidence type="ECO:0000256" key="9">
    <source>
        <dbReference type="ARBA" id="ARBA00023125"/>
    </source>
</evidence>
<feature type="binding site" evidence="15">
    <location>
        <position position="111"/>
    </location>
    <ligand>
        <name>DNA</name>
        <dbReference type="ChEBI" id="CHEBI:16991"/>
    </ligand>
</feature>
<dbReference type="PROSITE" id="PS51066">
    <property type="entry name" value="ZF_FPG_2"/>
    <property type="match status" value="1"/>
</dbReference>
<dbReference type="HAMAP" id="MF_00103">
    <property type="entry name" value="Fapy_DNA_glycosyl"/>
    <property type="match status" value="1"/>
</dbReference>
<keyword evidence="10 15" id="KW-0234">DNA repair</keyword>
<dbReference type="Proteomes" id="UP001329915">
    <property type="component" value="Chromosome"/>
</dbReference>
<dbReference type="GO" id="GO:0008270">
    <property type="term" value="F:zinc ion binding"/>
    <property type="evidence" value="ECO:0007669"/>
    <property type="project" value="UniProtKB-UniRule"/>
</dbReference>
<feature type="active site" description="Proton donor; for beta-elimination activity" evidence="15">
    <location>
        <position position="59"/>
    </location>
</feature>
<dbReference type="Gene3D" id="3.20.190.10">
    <property type="entry name" value="MutM-like, N-terminal"/>
    <property type="match status" value="1"/>
</dbReference>
<keyword evidence="12 15" id="KW-0511">Multifunctional enzyme</keyword>
<dbReference type="InterPro" id="IPR010979">
    <property type="entry name" value="Ribosomal_uS13-like_H2TH"/>
</dbReference>
<dbReference type="SUPFAM" id="SSF57716">
    <property type="entry name" value="Glucocorticoid receptor-like (DNA-binding domain)"/>
    <property type="match status" value="1"/>
</dbReference>
<comment type="catalytic activity">
    <reaction evidence="14 15">
        <text>2'-deoxyribonucleotide-(2'-deoxyribose 5'-phosphate)-2'-deoxyribonucleotide-DNA = a 3'-end 2'-deoxyribonucleotide-(2,3-dehydro-2,3-deoxyribose 5'-phosphate)-DNA + a 5'-end 5'-phospho-2'-deoxyribonucleoside-DNA + H(+)</text>
        <dbReference type="Rhea" id="RHEA:66592"/>
        <dbReference type="Rhea" id="RHEA-COMP:13180"/>
        <dbReference type="Rhea" id="RHEA-COMP:16897"/>
        <dbReference type="Rhea" id="RHEA-COMP:17067"/>
        <dbReference type="ChEBI" id="CHEBI:15378"/>
        <dbReference type="ChEBI" id="CHEBI:136412"/>
        <dbReference type="ChEBI" id="CHEBI:157695"/>
        <dbReference type="ChEBI" id="CHEBI:167181"/>
        <dbReference type="EC" id="4.2.99.18"/>
    </reaction>
</comment>
<keyword evidence="5 15" id="KW-0227">DNA damage</keyword>
<dbReference type="PANTHER" id="PTHR22993:SF9">
    <property type="entry name" value="FORMAMIDOPYRIMIDINE-DNA GLYCOSYLASE"/>
    <property type="match status" value="1"/>
</dbReference>
<dbReference type="PROSITE" id="PS01242">
    <property type="entry name" value="ZF_FPG_1"/>
    <property type="match status" value="1"/>
</dbReference>
<evidence type="ECO:0000256" key="4">
    <source>
        <dbReference type="ARBA" id="ARBA00022723"/>
    </source>
</evidence>
<comment type="function">
    <text evidence="15">Involved in base excision repair of DNA damaged by oxidation or by mutagenic agents. Acts as DNA glycosylase that recognizes and removes damaged bases. Has a preference for oxidized purines, such as 7,8-dihydro-8-oxoguanine (8-oxoG). Has AP (apurinic/apyrimidinic) lyase activity and introduces nicks in the DNA strand. Cleaves the DNA backbone by beta-delta elimination to generate a single-strand break at the site of the removed base with both 3'- and 5'-phosphates.</text>
</comment>
<accession>A0AAU0UK39</accession>
<proteinExistence type="inferred from homology"/>
<evidence type="ECO:0000313" key="18">
    <source>
        <dbReference type="EMBL" id="WRO21698.1"/>
    </source>
</evidence>